<organism evidence="1 2">
    <name type="scientific">Tropicimonas isoalkanivorans</name>
    <dbReference type="NCBI Taxonomy" id="441112"/>
    <lineage>
        <taxon>Bacteria</taxon>
        <taxon>Pseudomonadati</taxon>
        <taxon>Pseudomonadota</taxon>
        <taxon>Alphaproteobacteria</taxon>
        <taxon>Rhodobacterales</taxon>
        <taxon>Roseobacteraceae</taxon>
        <taxon>Tropicimonas</taxon>
    </lineage>
</organism>
<keyword evidence="2" id="KW-1185">Reference proteome</keyword>
<protein>
    <submittedName>
        <fullName evidence="1">Uncharacterized protein</fullName>
    </submittedName>
</protein>
<gene>
    <name evidence="1" type="ORF">SAMN04488094_106180</name>
</gene>
<dbReference type="RefSeq" id="WP_093360983.1">
    <property type="nucleotide sequence ID" value="NZ_FOLG01000006.1"/>
</dbReference>
<dbReference type="OrthoDB" id="9975014at2"/>
<dbReference type="AlphaFoldDB" id="A0A1I1KE15"/>
<reference evidence="1 2" key="1">
    <citation type="submission" date="2016-10" db="EMBL/GenBank/DDBJ databases">
        <authorList>
            <person name="de Groot N.N."/>
        </authorList>
    </citation>
    <scope>NUCLEOTIDE SEQUENCE [LARGE SCALE GENOMIC DNA]</scope>
    <source>
        <strain evidence="1 2">DSM 19548</strain>
    </source>
</reference>
<dbReference type="STRING" id="441112.SAMN04488094_106180"/>
<evidence type="ECO:0000313" key="1">
    <source>
        <dbReference type="EMBL" id="SFC59224.1"/>
    </source>
</evidence>
<sequence length="128" mass="14927">MMLHDHQPADEQDWEQVHYVMTLTLFIIEKNEGHHFVELLVSLLKSRLLWEQTDPCTLAAVAVYADRFPRAVNEDGSVFFDTPERVLALSRDPIFWDDPYLVAMAKRRAARPNRQRAKDGEPYMDRGV</sequence>
<evidence type="ECO:0000313" key="2">
    <source>
        <dbReference type="Proteomes" id="UP000198728"/>
    </source>
</evidence>
<dbReference type="Proteomes" id="UP000198728">
    <property type="component" value="Unassembled WGS sequence"/>
</dbReference>
<accession>A0A1I1KE15</accession>
<name>A0A1I1KE15_9RHOB</name>
<dbReference type="EMBL" id="FOLG01000006">
    <property type="protein sequence ID" value="SFC59224.1"/>
    <property type="molecule type" value="Genomic_DNA"/>
</dbReference>
<proteinExistence type="predicted"/>